<dbReference type="EMBL" id="JBFOLJ010000011">
    <property type="protein sequence ID" value="KAL2495594.1"/>
    <property type="molecule type" value="Genomic_DNA"/>
</dbReference>
<evidence type="ECO:0000313" key="2">
    <source>
        <dbReference type="Proteomes" id="UP001604277"/>
    </source>
</evidence>
<name>A0ABD1S877_9LAMI</name>
<dbReference type="Proteomes" id="UP001604277">
    <property type="component" value="Unassembled WGS sequence"/>
</dbReference>
<reference evidence="2" key="1">
    <citation type="submission" date="2024-07" db="EMBL/GenBank/DDBJ databases">
        <title>Two chromosome-level genome assemblies of Korean endemic species Abeliophyllum distichum and Forsythia ovata (Oleaceae).</title>
        <authorList>
            <person name="Jang H."/>
        </authorList>
    </citation>
    <scope>NUCLEOTIDE SEQUENCE [LARGE SCALE GENOMIC DNA]</scope>
</reference>
<organism evidence="1 2">
    <name type="scientific">Forsythia ovata</name>
    <dbReference type="NCBI Taxonomy" id="205694"/>
    <lineage>
        <taxon>Eukaryota</taxon>
        <taxon>Viridiplantae</taxon>
        <taxon>Streptophyta</taxon>
        <taxon>Embryophyta</taxon>
        <taxon>Tracheophyta</taxon>
        <taxon>Spermatophyta</taxon>
        <taxon>Magnoliopsida</taxon>
        <taxon>eudicotyledons</taxon>
        <taxon>Gunneridae</taxon>
        <taxon>Pentapetalae</taxon>
        <taxon>asterids</taxon>
        <taxon>lamiids</taxon>
        <taxon>Lamiales</taxon>
        <taxon>Oleaceae</taxon>
        <taxon>Forsythieae</taxon>
        <taxon>Forsythia</taxon>
    </lineage>
</organism>
<dbReference type="AlphaFoldDB" id="A0ABD1S877"/>
<keyword evidence="2" id="KW-1185">Reference proteome</keyword>
<sequence>MILFGFPEMWPKKAKKSPEIHVHRWARKFWWKPNIRTLDGSKCVQPITIWNGFTGPTTSLAGNMEGQAVQPNGPKLQWWKERTWGMISICSHLFFTLNLQLAAERGGERNRSLWGWGG</sequence>
<evidence type="ECO:0000313" key="1">
    <source>
        <dbReference type="EMBL" id="KAL2495594.1"/>
    </source>
</evidence>
<protein>
    <submittedName>
        <fullName evidence="1">Uncharacterized protein</fullName>
    </submittedName>
</protein>
<comment type="caution">
    <text evidence="1">The sequence shown here is derived from an EMBL/GenBank/DDBJ whole genome shotgun (WGS) entry which is preliminary data.</text>
</comment>
<gene>
    <name evidence="1" type="ORF">Fot_39351</name>
</gene>
<accession>A0ABD1S877</accession>
<proteinExistence type="predicted"/>